<accession>A0A4C1W6T8</accession>
<comment type="caution">
    <text evidence="1">The sequence shown here is derived from an EMBL/GenBank/DDBJ whole genome shotgun (WGS) entry which is preliminary data.</text>
</comment>
<dbReference type="Proteomes" id="UP000299102">
    <property type="component" value="Unassembled WGS sequence"/>
</dbReference>
<keyword evidence="2" id="KW-1185">Reference proteome</keyword>
<dbReference type="AlphaFoldDB" id="A0A4C1W6T8"/>
<proteinExistence type="predicted"/>
<reference evidence="1 2" key="1">
    <citation type="journal article" date="2019" name="Commun. Biol.">
        <title>The bagworm genome reveals a unique fibroin gene that provides high tensile strength.</title>
        <authorList>
            <person name="Kono N."/>
            <person name="Nakamura H."/>
            <person name="Ohtoshi R."/>
            <person name="Tomita M."/>
            <person name="Numata K."/>
            <person name="Arakawa K."/>
        </authorList>
    </citation>
    <scope>NUCLEOTIDE SEQUENCE [LARGE SCALE GENOMIC DNA]</scope>
</reference>
<name>A0A4C1W6T8_EUMVA</name>
<dbReference type="EMBL" id="BGZK01000495">
    <property type="protein sequence ID" value="GBP47086.1"/>
    <property type="molecule type" value="Genomic_DNA"/>
</dbReference>
<protein>
    <submittedName>
        <fullName evidence="1">Uncharacterized protein</fullName>
    </submittedName>
</protein>
<organism evidence="1 2">
    <name type="scientific">Eumeta variegata</name>
    <name type="common">Bagworm moth</name>
    <name type="synonym">Eumeta japonica</name>
    <dbReference type="NCBI Taxonomy" id="151549"/>
    <lineage>
        <taxon>Eukaryota</taxon>
        <taxon>Metazoa</taxon>
        <taxon>Ecdysozoa</taxon>
        <taxon>Arthropoda</taxon>
        <taxon>Hexapoda</taxon>
        <taxon>Insecta</taxon>
        <taxon>Pterygota</taxon>
        <taxon>Neoptera</taxon>
        <taxon>Endopterygota</taxon>
        <taxon>Lepidoptera</taxon>
        <taxon>Glossata</taxon>
        <taxon>Ditrysia</taxon>
        <taxon>Tineoidea</taxon>
        <taxon>Psychidae</taxon>
        <taxon>Oiketicinae</taxon>
        <taxon>Eumeta</taxon>
    </lineage>
</organism>
<evidence type="ECO:0000313" key="1">
    <source>
        <dbReference type="EMBL" id="GBP47086.1"/>
    </source>
</evidence>
<gene>
    <name evidence="1" type="ORF">EVAR_96041_1</name>
</gene>
<evidence type="ECO:0000313" key="2">
    <source>
        <dbReference type="Proteomes" id="UP000299102"/>
    </source>
</evidence>
<dbReference type="OrthoDB" id="361102at2759"/>
<sequence length="103" mass="12008">MLQNLENEEDYEVINTVQIEQLHDWMEVAAGPQNINQEDDLDFGAARLDPCELRTDTYTLCKRSAELHDADNSRKKDFQSDLSRYKDAYEEVKARDLLRKAAE</sequence>